<sequence>MRGGRGAECVWSLVVAGECLLVMRVQTGQAVHPSVQNGAAPVRSVQRYTQADAAGRHLSRTHTHITPDQKTSGSKVTAAPVLADRFVQAWRWMARRMAHT</sequence>
<feature type="chain" id="PRO_5042981479" description="Secreted protein" evidence="2">
    <location>
        <begin position="31"/>
        <end position="100"/>
    </location>
</feature>
<feature type="region of interest" description="Disordered" evidence="1">
    <location>
        <begin position="55"/>
        <end position="76"/>
    </location>
</feature>
<dbReference type="AlphaFoldDB" id="A0AAN6X185"/>
<evidence type="ECO:0000256" key="2">
    <source>
        <dbReference type="SAM" id="SignalP"/>
    </source>
</evidence>
<comment type="caution">
    <text evidence="3">The sequence shown here is derived from an EMBL/GenBank/DDBJ whole genome shotgun (WGS) entry which is preliminary data.</text>
</comment>
<reference evidence="3" key="2">
    <citation type="submission" date="2023-05" db="EMBL/GenBank/DDBJ databases">
        <authorList>
            <consortium name="Lawrence Berkeley National Laboratory"/>
            <person name="Steindorff A."/>
            <person name="Hensen N."/>
            <person name="Bonometti L."/>
            <person name="Westerberg I."/>
            <person name="Brannstrom I.O."/>
            <person name="Guillou S."/>
            <person name="Cros-Aarteil S."/>
            <person name="Calhoun S."/>
            <person name="Haridas S."/>
            <person name="Kuo A."/>
            <person name="Mondo S."/>
            <person name="Pangilinan J."/>
            <person name="Riley R."/>
            <person name="Labutti K."/>
            <person name="Andreopoulos B."/>
            <person name="Lipzen A."/>
            <person name="Chen C."/>
            <person name="Yanf M."/>
            <person name="Daum C."/>
            <person name="Ng V."/>
            <person name="Clum A."/>
            <person name="Ohm R."/>
            <person name="Martin F."/>
            <person name="Silar P."/>
            <person name="Natvig D."/>
            <person name="Lalanne C."/>
            <person name="Gautier V."/>
            <person name="Ament-Velasquez S.L."/>
            <person name="Kruys A."/>
            <person name="Hutchinson M.I."/>
            <person name="Powell A.J."/>
            <person name="Barry K."/>
            <person name="Miller A.N."/>
            <person name="Grigoriev I.V."/>
            <person name="Debuchy R."/>
            <person name="Gladieux P."/>
            <person name="Thoren M.H."/>
            <person name="Johannesson H."/>
        </authorList>
    </citation>
    <scope>NUCLEOTIDE SEQUENCE</scope>
    <source>
        <strain evidence="3">PSN309</strain>
    </source>
</reference>
<accession>A0AAN6X185</accession>
<reference evidence="3" key="1">
    <citation type="journal article" date="2023" name="Mol. Phylogenet. Evol.">
        <title>Genome-scale phylogeny and comparative genomics of the fungal order Sordariales.</title>
        <authorList>
            <person name="Hensen N."/>
            <person name="Bonometti L."/>
            <person name="Westerberg I."/>
            <person name="Brannstrom I.O."/>
            <person name="Guillou S."/>
            <person name="Cros-Aarteil S."/>
            <person name="Calhoun S."/>
            <person name="Haridas S."/>
            <person name="Kuo A."/>
            <person name="Mondo S."/>
            <person name="Pangilinan J."/>
            <person name="Riley R."/>
            <person name="LaButti K."/>
            <person name="Andreopoulos B."/>
            <person name="Lipzen A."/>
            <person name="Chen C."/>
            <person name="Yan M."/>
            <person name="Daum C."/>
            <person name="Ng V."/>
            <person name="Clum A."/>
            <person name="Steindorff A."/>
            <person name="Ohm R.A."/>
            <person name="Martin F."/>
            <person name="Silar P."/>
            <person name="Natvig D.O."/>
            <person name="Lalanne C."/>
            <person name="Gautier V."/>
            <person name="Ament-Velasquez S.L."/>
            <person name="Kruys A."/>
            <person name="Hutchinson M.I."/>
            <person name="Powell A.J."/>
            <person name="Barry K."/>
            <person name="Miller A.N."/>
            <person name="Grigoriev I.V."/>
            <person name="Debuchy R."/>
            <person name="Gladieux P."/>
            <person name="Hiltunen Thoren M."/>
            <person name="Johannesson H."/>
        </authorList>
    </citation>
    <scope>NUCLEOTIDE SEQUENCE</scope>
    <source>
        <strain evidence="3">PSN309</strain>
    </source>
</reference>
<name>A0AAN6X185_9PEZI</name>
<proteinExistence type="predicted"/>
<organism evidence="3 4">
    <name type="scientific">Podospora australis</name>
    <dbReference type="NCBI Taxonomy" id="1536484"/>
    <lineage>
        <taxon>Eukaryota</taxon>
        <taxon>Fungi</taxon>
        <taxon>Dikarya</taxon>
        <taxon>Ascomycota</taxon>
        <taxon>Pezizomycotina</taxon>
        <taxon>Sordariomycetes</taxon>
        <taxon>Sordariomycetidae</taxon>
        <taxon>Sordariales</taxon>
        <taxon>Podosporaceae</taxon>
        <taxon>Podospora</taxon>
    </lineage>
</organism>
<feature type="compositionally biased region" description="Polar residues" evidence="1">
    <location>
        <begin position="64"/>
        <end position="75"/>
    </location>
</feature>
<dbReference type="EMBL" id="MU864373">
    <property type="protein sequence ID" value="KAK4189672.1"/>
    <property type="molecule type" value="Genomic_DNA"/>
</dbReference>
<gene>
    <name evidence="3" type="ORF">QBC35DRAFT_492704</name>
</gene>
<keyword evidence="4" id="KW-1185">Reference proteome</keyword>
<keyword evidence="2" id="KW-0732">Signal</keyword>
<evidence type="ECO:0000313" key="4">
    <source>
        <dbReference type="Proteomes" id="UP001302126"/>
    </source>
</evidence>
<evidence type="ECO:0000313" key="3">
    <source>
        <dbReference type="EMBL" id="KAK4189672.1"/>
    </source>
</evidence>
<feature type="signal peptide" evidence="2">
    <location>
        <begin position="1"/>
        <end position="30"/>
    </location>
</feature>
<evidence type="ECO:0008006" key="5">
    <source>
        <dbReference type="Google" id="ProtNLM"/>
    </source>
</evidence>
<evidence type="ECO:0000256" key="1">
    <source>
        <dbReference type="SAM" id="MobiDB-lite"/>
    </source>
</evidence>
<protein>
    <recommendedName>
        <fullName evidence="5">Secreted protein</fullName>
    </recommendedName>
</protein>
<dbReference type="Proteomes" id="UP001302126">
    <property type="component" value="Unassembled WGS sequence"/>
</dbReference>